<evidence type="ECO:0000256" key="1">
    <source>
        <dbReference type="SAM" id="Phobius"/>
    </source>
</evidence>
<dbReference type="EMBL" id="CCBP010000240">
    <property type="protein sequence ID" value="CDO75119.1"/>
    <property type="molecule type" value="Genomic_DNA"/>
</dbReference>
<keyword evidence="1" id="KW-1133">Transmembrane helix</keyword>
<organism evidence="2 3">
    <name type="scientific">Pycnoporus cinnabarinus</name>
    <name type="common">Cinnabar-red polypore</name>
    <name type="synonym">Trametes cinnabarina</name>
    <dbReference type="NCBI Taxonomy" id="5643"/>
    <lineage>
        <taxon>Eukaryota</taxon>
        <taxon>Fungi</taxon>
        <taxon>Dikarya</taxon>
        <taxon>Basidiomycota</taxon>
        <taxon>Agaricomycotina</taxon>
        <taxon>Agaricomycetes</taxon>
        <taxon>Polyporales</taxon>
        <taxon>Polyporaceae</taxon>
        <taxon>Trametes</taxon>
    </lineage>
</organism>
<sequence>MSPLVSNPAELAASTTPRPSIDETFGAFLIGTLFAVMLYGMTIHQAYQYFRVYSHEDRWNKYLVAALTVLETFHVITCAHACYYYFVRNFDNWEALTAGVWSMNILTALSGVIIILSQSFFARRAYLSELATDHVGVTVQSNDIAVSASYRPVVIIAIHATYLRPFSEVHGQSWVLTPLRVTSKIITNNCTPNQWLISAGAAMAVVADGMLTCILVTVLRKNMTGMKRMDTIVEMIILYSVSTGR</sequence>
<dbReference type="OMA" id="MISAHAC"/>
<protein>
    <submittedName>
        <fullName evidence="2">Uncharacterized protein</fullName>
    </submittedName>
</protein>
<feature type="transmembrane region" description="Helical" evidence="1">
    <location>
        <begin position="98"/>
        <end position="122"/>
    </location>
</feature>
<feature type="transmembrane region" description="Helical" evidence="1">
    <location>
        <begin position="195"/>
        <end position="219"/>
    </location>
</feature>
<accession>A0A060SSB6</accession>
<feature type="transmembrane region" description="Helical" evidence="1">
    <location>
        <begin position="24"/>
        <end position="41"/>
    </location>
</feature>
<comment type="caution">
    <text evidence="2">The sequence shown here is derived from an EMBL/GenBank/DDBJ whole genome shotgun (WGS) entry which is preliminary data.</text>
</comment>
<dbReference type="PANTHER" id="PTHR40465:SF1">
    <property type="entry name" value="DUF6534 DOMAIN-CONTAINING PROTEIN"/>
    <property type="match status" value="1"/>
</dbReference>
<proteinExistence type="predicted"/>
<feature type="transmembrane region" description="Helical" evidence="1">
    <location>
        <begin position="62"/>
        <end position="86"/>
    </location>
</feature>
<dbReference type="PANTHER" id="PTHR40465">
    <property type="entry name" value="CHROMOSOME 1, WHOLE GENOME SHOTGUN SEQUENCE"/>
    <property type="match status" value="1"/>
</dbReference>
<dbReference type="STRING" id="5643.A0A060SSB6"/>
<dbReference type="Proteomes" id="UP000029665">
    <property type="component" value="Unassembled WGS sequence"/>
</dbReference>
<reference evidence="2" key="1">
    <citation type="submission" date="2014-01" db="EMBL/GenBank/DDBJ databases">
        <title>The genome of the white-rot fungus Pycnoporus cinnabarinus: a basidiomycete model with a versatile arsenal for lignocellulosic biomass breakdown.</title>
        <authorList>
            <person name="Levasseur A."/>
            <person name="Lomascolo A."/>
            <person name="Ruiz-Duenas F.J."/>
            <person name="Uzan E."/>
            <person name="Piumi F."/>
            <person name="Kues U."/>
            <person name="Ram A.F.J."/>
            <person name="Murat C."/>
            <person name="Haon M."/>
            <person name="Benoit I."/>
            <person name="Arfi Y."/>
            <person name="Chevret D."/>
            <person name="Drula E."/>
            <person name="Kwon M.J."/>
            <person name="Gouret P."/>
            <person name="Lesage-Meessen L."/>
            <person name="Lombard V."/>
            <person name="Mariette J."/>
            <person name="Noirot C."/>
            <person name="Park J."/>
            <person name="Patyshakuliyeva A."/>
            <person name="Wieneger R.A.B."/>
            <person name="Wosten H.A.B."/>
            <person name="Martin F."/>
            <person name="Coutinho P.M."/>
            <person name="de Vries R."/>
            <person name="Martinez A.T."/>
            <person name="Klopp C."/>
            <person name="Pontarotti P."/>
            <person name="Henrissat B."/>
            <person name="Record E."/>
        </authorList>
    </citation>
    <scope>NUCLEOTIDE SEQUENCE [LARGE SCALE GENOMIC DNA]</scope>
    <source>
        <strain evidence="2">BRFM137</strain>
    </source>
</reference>
<gene>
    <name evidence="2" type="ORF">BN946_scf185010.g44</name>
</gene>
<dbReference type="OrthoDB" id="2535105at2759"/>
<dbReference type="AlphaFoldDB" id="A0A060SSB6"/>
<dbReference type="HOGENOM" id="CLU_046025_5_3_1"/>
<keyword evidence="3" id="KW-1185">Reference proteome</keyword>
<name>A0A060SSB6_PYCCI</name>
<evidence type="ECO:0000313" key="3">
    <source>
        <dbReference type="Proteomes" id="UP000029665"/>
    </source>
</evidence>
<keyword evidence="1" id="KW-0472">Membrane</keyword>
<evidence type="ECO:0000313" key="2">
    <source>
        <dbReference type="EMBL" id="CDO75119.1"/>
    </source>
</evidence>
<keyword evidence="1" id="KW-0812">Transmembrane</keyword>